<evidence type="ECO:0000313" key="7">
    <source>
        <dbReference type="EMBL" id="SEN88898.1"/>
    </source>
</evidence>
<evidence type="ECO:0000256" key="6">
    <source>
        <dbReference type="ARBA" id="ARBA00023306"/>
    </source>
</evidence>
<dbReference type="Proteomes" id="UP000181951">
    <property type="component" value="Unassembled WGS sequence"/>
</dbReference>
<evidence type="ECO:0000313" key="8">
    <source>
        <dbReference type="Proteomes" id="UP000181951"/>
    </source>
</evidence>
<evidence type="ECO:0000256" key="1">
    <source>
        <dbReference type="ARBA" id="ARBA00004431"/>
    </source>
</evidence>
<dbReference type="GO" id="GO:0030428">
    <property type="term" value="C:cell septum"/>
    <property type="evidence" value="ECO:0007669"/>
    <property type="project" value="UniProtKB-SubCell"/>
</dbReference>
<evidence type="ECO:0000256" key="5">
    <source>
        <dbReference type="ARBA" id="ARBA00023210"/>
    </source>
</evidence>
<dbReference type="RefSeq" id="WP_069462299.1">
    <property type="nucleotide sequence ID" value="NZ_FODD01000012.1"/>
</dbReference>
<dbReference type="GO" id="GO:0000917">
    <property type="term" value="P:division septum assembly"/>
    <property type="evidence" value="ECO:0007669"/>
    <property type="project" value="UniProtKB-KW"/>
</dbReference>
<comment type="subcellular location">
    <subcellularLocation>
        <location evidence="1">Cell septum</location>
    </subcellularLocation>
</comment>
<dbReference type="OrthoDB" id="4222637at2"/>
<dbReference type="GO" id="GO:0030435">
    <property type="term" value="P:sporulation resulting in formation of a cellular spore"/>
    <property type="evidence" value="ECO:0007669"/>
    <property type="project" value="UniProtKB-KW"/>
</dbReference>
<name>A0A1H8K907_9ACTN</name>
<proteinExistence type="inferred from homology"/>
<evidence type="ECO:0000256" key="2">
    <source>
        <dbReference type="ARBA" id="ARBA00009323"/>
    </source>
</evidence>
<dbReference type="AlphaFoldDB" id="A0A1H8K907"/>
<comment type="similarity">
    <text evidence="2">Belongs to the SsgA family.</text>
</comment>
<keyword evidence="4" id="KW-0749">Sporulation</keyword>
<keyword evidence="5" id="KW-0717">Septation</keyword>
<dbReference type="InterPro" id="IPR006776">
    <property type="entry name" value="SsgB"/>
</dbReference>
<gene>
    <name evidence="7" type="ORF">SAMN05216267_101238</name>
</gene>
<evidence type="ECO:0000256" key="4">
    <source>
        <dbReference type="ARBA" id="ARBA00022969"/>
    </source>
</evidence>
<organism evidence="7 8">
    <name type="scientific">Actinacidiphila rubida</name>
    <dbReference type="NCBI Taxonomy" id="310780"/>
    <lineage>
        <taxon>Bacteria</taxon>
        <taxon>Bacillati</taxon>
        <taxon>Actinomycetota</taxon>
        <taxon>Actinomycetes</taxon>
        <taxon>Kitasatosporales</taxon>
        <taxon>Streptomycetaceae</taxon>
        <taxon>Actinacidiphila</taxon>
    </lineage>
</organism>
<dbReference type="EMBL" id="FODD01000012">
    <property type="protein sequence ID" value="SEN88898.1"/>
    <property type="molecule type" value="Genomic_DNA"/>
</dbReference>
<sequence length="146" mass="15629">MNQPFSSAAETRVTCEVVVRVVVAGEPQVSLPASFHYHRADPYAVRLAIGTKCSGTVDWVFARDLLWEGMSRPVGEGAVLVSPRSSARGPVVRIIVRSPAGSAMFDIRTAAVADFLHRAHRLVPPGTEGSHTDIDHLVTLLSGTGE</sequence>
<dbReference type="Pfam" id="PF04686">
    <property type="entry name" value="SsgA"/>
    <property type="match status" value="1"/>
</dbReference>
<keyword evidence="6" id="KW-0131">Cell cycle</keyword>
<dbReference type="STRING" id="310780.SAMN05216267_101238"/>
<keyword evidence="8" id="KW-1185">Reference proteome</keyword>
<accession>A0A1H8K907</accession>
<evidence type="ECO:0000256" key="3">
    <source>
        <dbReference type="ARBA" id="ARBA00022618"/>
    </source>
</evidence>
<protein>
    <submittedName>
        <fullName evidence="7">Streptomyces sporulation and cell division protein, SsgA</fullName>
    </submittedName>
</protein>
<keyword evidence="3 7" id="KW-0132">Cell division</keyword>
<reference evidence="7 8" key="1">
    <citation type="submission" date="2016-10" db="EMBL/GenBank/DDBJ databases">
        <authorList>
            <person name="de Groot N.N."/>
        </authorList>
    </citation>
    <scope>NUCLEOTIDE SEQUENCE [LARGE SCALE GENOMIC DNA]</scope>
    <source>
        <strain evidence="7 8">CGMCC 4.2026</strain>
    </source>
</reference>
<dbReference type="InterPro" id="IPR038658">
    <property type="entry name" value="SsgB_sf"/>
</dbReference>
<dbReference type="Gene3D" id="2.30.31.20">
    <property type="entry name" value="Sporulation-specific cell division protein SsgB"/>
    <property type="match status" value="1"/>
</dbReference>